<evidence type="ECO:0000313" key="5">
    <source>
        <dbReference type="Proteomes" id="UP000231358"/>
    </source>
</evidence>
<proteinExistence type="predicted"/>
<dbReference type="Gene3D" id="3.40.50.1580">
    <property type="entry name" value="Nucleoside phosphorylase domain"/>
    <property type="match status" value="2"/>
</dbReference>
<feature type="repeat" description="ANK" evidence="2">
    <location>
        <begin position="713"/>
        <end position="737"/>
    </location>
</feature>
<dbReference type="Pfam" id="PF12796">
    <property type="entry name" value="Ank_2"/>
    <property type="match status" value="4"/>
</dbReference>
<evidence type="ECO:0000313" key="4">
    <source>
        <dbReference type="EMBL" id="PIG88832.1"/>
    </source>
</evidence>
<sequence>MSNHSYSLTKYLSESLTQNDYLVGWICALPLEAAAATALLDEEHPPLDQDPGDMNAYTLGRIGRHNIVIGCLPLGTIGESPATAVAKDMLRSFPNIKIGFMVGIGGGAPGPASEKPEDDIRLGDIVVIRDAVTREKLRKKHGVLCFEMEAAGLSNSFPCLVVRGICDYSDSHKNKRWQPYAATVSATFTKELLQFIPVVQLERACRASFMIKKMEKEFTKLNDNIKPLLQTQEREERRRVLNWLAPGYYESQQADAQRNVDHDSGKSFIENENFKAWPEGSKDGGTLFCPGLPGAENTTLASIFNYNLQAEQTLTHMLRTLLRQLIDTLPSIPSEVTEFYCANQFPSLHETFMILSGAIQYYDNVYIVVDALDECLPEYLAGFIEALQNLQHMGARFMLTSRYTNIIEREFRDIRKCSFLDIRAVNEDMETYITRNFDFSAFYKIPDELPQIDRFKQVVIGSARGIFGLVTQLRDLLEEIPVSEINSRDPYSQTPLVLAVRHGHWDIINIILDNSNVDPNLTDDDGRSPLSIASQLGYSSVVEKLLSTGETDLNPPASDGWPPLMYASRGNHTEVIKLLLADKKIHANFTSPDGQTALNLAVEMGLTDVVRLLPESSRVETNPSDSTSRDTFMVALENGDKDVIHLLLEYGYTNAIETLTLPSSAGLVPTADPYLTDSANKSALMLAVENKHKEVVEALLGVGSACTDAMAENGDTALFLAVVRRDVDITRILLEIGMANSDLGCDSPFKYPLPYAVENNYQDIVQILLSAGKADPIPGLQAAISKNQIATIRSFLGIAGVDPNTQDRVSGQTVLIAAIRAQDLQFVQALLESKMVDINAQNWAGGTALMLAVWFKDLDAEELLVEYGADPNPSLRSWDGDTLLDLADQRGVKRLLFLKKVRTV</sequence>
<comment type="caution">
    <text evidence="4">The sequence shown here is derived from an EMBL/GenBank/DDBJ whole genome shotgun (WGS) entry which is preliminary data.</text>
</comment>
<evidence type="ECO:0000256" key="2">
    <source>
        <dbReference type="PROSITE-ProRule" id="PRU00023"/>
    </source>
</evidence>
<dbReference type="Proteomes" id="UP000231358">
    <property type="component" value="Unassembled WGS sequence"/>
</dbReference>
<gene>
    <name evidence="4" type="ORF">AARAC_007016</name>
</gene>
<dbReference type="Pfam" id="PF24883">
    <property type="entry name" value="NPHP3_N"/>
    <property type="match status" value="1"/>
</dbReference>
<dbReference type="SUPFAM" id="SSF53167">
    <property type="entry name" value="Purine and uridine phosphorylases"/>
    <property type="match status" value="1"/>
</dbReference>
<feature type="repeat" description="ANK" evidence="2">
    <location>
        <begin position="844"/>
        <end position="876"/>
    </location>
</feature>
<dbReference type="EMBL" id="NEXV01000092">
    <property type="protein sequence ID" value="PIG88832.1"/>
    <property type="molecule type" value="Genomic_DNA"/>
</dbReference>
<dbReference type="AlphaFoldDB" id="A0A2G7G7N4"/>
<dbReference type="PANTHER" id="PTHR46082">
    <property type="entry name" value="ATP/GTP-BINDING PROTEIN-RELATED"/>
    <property type="match status" value="1"/>
</dbReference>
<name>A0A2G7G7N4_9EURO</name>
<accession>A0A2G7G7N4</accession>
<dbReference type="Gene3D" id="1.25.40.20">
    <property type="entry name" value="Ankyrin repeat-containing domain"/>
    <property type="match status" value="3"/>
</dbReference>
<keyword evidence="5" id="KW-1185">Reference proteome</keyword>
<keyword evidence="2" id="KW-0040">ANK repeat</keyword>
<dbReference type="PROSITE" id="PS50088">
    <property type="entry name" value="ANK_REPEAT"/>
    <property type="match status" value="3"/>
</dbReference>
<evidence type="ECO:0000259" key="3">
    <source>
        <dbReference type="Pfam" id="PF24883"/>
    </source>
</evidence>
<protein>
    <submittedName>
        <fullName evidence="4">Ankyrin repeat-containing protein</fullName>
    </submittedName>
</protein>
<dbReference type="InterPro" id="IPR053137">
    <property type="entry name" value="NLR-like"/>
</dbReference>
<dbReference type="SMART" id="SM00248">
    <property type="entry name" value="ANK"/>
    <property type="match status" value="10"/>
</dbReference>
<organism evidence="4 5">
    <name type="scientific">Aspergillus arachidicola</name>
    <dbReference type="NCBI Taxonomy" id="656916"/>
    <lineage>
        <taxon>Eukaryota</taxon>
        <taxon>Fungi</taxon>
        <taxon>Dikarya</taxon>
        <taxon>Ascomycota</taxon>
        <taxon>Pezizomycotina</taxon>
        <taxon>Eurotiomycetes</taxon>
        <taxon>Eurotiomycetidae</taxon>
        <taxon>Eurotiales</taxon>
        <taxon>Aspergillaceae</taxon>
        <taxon>Aspergillus</taxon>
        <taxon>Aspergillus subgen. Circumdati</taxon>
    </lineage>
</organism>
<dbReference type="GO" id="GO:0003824">
    <property type="term" value="F:catalytic activity"/>
    <property type="evidence" value="ECO:0007669"/>
    <property type="project" value="InterPro"/>
</dbReference>
<feature type="repeat" description="ANK" evidence="2">
    <location>
        <begin position="525"/>
        <end position="549"/>
    </location>
</feature>
<feature type="domain" description="Nephrocystin 3-like N-terminal" evidence="3">
    <location>
        <begin position="264"/>
        <end position="402"/>
    </location>
</feature>
<evidence type="ECO:0000256" key="1">
    <source>
        <dbReference type="ARBA" id="ARBA00022737"/>
    </source>
</evidence>
<dbReference type="InterPro" id="IPR002110">
    <property type="entry name" value="Ankyrin_rpt"/>
</dbReference>
<dbReference type="InterPro" id="IPR035994">
    <property type="entry name" value="Nucleoside_phosphorylase_sf"/>
</dbReference>
<dbReference type="PANTHER" id="PTHR46082:SF11">
    <property type="entry name" value="AAA+ ATPASE DOMAIN-CONTAINING PROTEIN-RELATED"/>
    <property type="match status" value="1"/>
</dbReference>
<dbReference type="GO" id="GO:0009116">
    <property type="term" value="P:nucleoside metabolic process"/>
    <property type="evidence" value="ECO:0007669"/>
    <property type="project" value="InterPro"/>
</dbReference>
<dbReference type="InterPro" id="IPR056884">
    <property type="entry name" value="NPHP3-like_N"/>
</dbReference>
<reference evidence="4 5" key="1">
    <citation type="submission" date="2017-05" db="EMBL/GenBank/DDBJ databases">
        <title>Genome sequence for an aflatoxigenic pathogen of Argentinian peanut, Aspergillus arachidicola.</title>
        <authorList>
            <person name="Moore G."/>
            <person name="Beltz S.B."/>
            <person name="Mack B.M."/>
        </authorList>
    </citation>
    <scope>NUCLEOTIDE SEQUENCE [LARGE SCALE GENOMIC DNA]</scope>
    <source>
        <strain evidence="4 5">CBS 117610</strain>
    </source>
</reference>
<dbReference type="SUPFAM" id="SSF48403">
    <property type="entry name" value="Ankyrin repeat"/>
    <property type="match status" value="2"/>
</dbReference>
<keyword evidence="1" id="KW-0677">Repeat</keyword>
<dbReference type="PROSITE" id="PS50297">
    <property type="entry name" value="ANK_REP_REGION"/>
    <property type="match status" value="3"/>
</dbReference>
<dbReference type="STRING" id="656916.A0A2G7G7N4"/>
<dbReference type="InterPro" id="IPR036770">
    <property type="entry name" value="Ankyrin_rpt-contain_sf"/>
</dbReference>